<dbReference type="KEGG" id="gps:C427_0097"/>
<dbReference type="GO" id="GO:0016491">
    <property type="term" value="F:oxidoreductase activity"/>
    <property type="evidence" value="ECO:0007669"/>
    <property type="project" value="UniProtKB-KW"/>
</dbReference>
<sequence>MKALAKLHSKKGIWMTECEKPTVGHNDLLIKIHKTAICGTDMHIYQWDEWAQKNYPSTNGRWP</sequence>
<keyword evidence="1" id="KW-0560">Oxidoreductase</keyword>
<dbReference type="PANTHER" id="PTHR43401:SF2">
    <property type="entry name" value="L-THREONINE 3-DEHYDROGENASE"/>
    <property type="match status" value="1"/>
</dbReference>
<dbReference type="EMBL" id="CP003837">
    <property type="protein sequence ID" value="AGH42207.1"/>
    <property type="molecule type" value="Genomic_DNA"/>
</dbReference>
<organism evidence="2 3">
    <name type="scientific">Paraglaciecola psychrophila 170</name>
    <dbReference type="NCBI Taxonomy" id="1129794"/>
    <lineage>
        <taxon>Bacteria</taxon>
        <taxon>Pseudomonadati</taxon>
        <taxon>Pseudomonadota</taxon>
        <taxon>Gammaproteobacteria</taxon>
        <taxon>Alteromonadales</taxon>
        <taxon>Alteromonadaceae</taxon>
        <taxon>Paraglaciecola</taxon>
    </lineage>
</organism>
<dbReference type="SUPFAM" id="SSF50129">
    <property type="entry name" value="GroES-like"/>
    <property type="match status" value="1"/>
</dbReference>
<dbReference type="Gene3D" id="3.90.180.10">
    <property type="entry name" value="Medium-chain alcohol dehydrogenases, catalytic domain"/>
    <property type="match status" value="1"/>
</dbReference>
<dbReference type="AlphaFoldDB" id="M4RUQ7"/>
<dbReference type="HOGENOM" id="CLU_210428_0_0_6"/>
<dbReference type="InterPro" id="IPR050129">
    <property type="entry name" value="Zn_alcohol_dh"/>
</dbReference>
<dbReference type="eggNOG" id="COG1063">
    <property type="taxonomic scope" value="Bacteria"/>
</dbReference>
<keyword evidence="3" id="KW-1185">Reference proteome</keyword>
<dbReference type="PANTHER" id="PTHR43401">
    <property type="entry name" value="L-THREONINE 3-DEHYDROGENASE"/>
    <property type="match status" value="1"/>
</dbReference>
<dbReference type="PATRIC" id="fig|1129794.4.peg.93"/>
<evidence type="ECO:0000313" key="2">
    <source>
        <dbReference type="EMBL" id="AGH42207.1"/>
    </source>
</evidence>
<protein>
    <submittedName>
        <fullName evidence="2">L-threonine 3-dehydrogenase</fullName>
    </submittedName>
</protein>
<reference evidence="2 3" key="1">
    <citation type="journal article" date="2013" name="Genome Announc.">
        <title>Complete Genome Sequence of Glaciecola psychrophila Strain 170T.</title>
        <authorList>
            <person name="Yin J."/>
            <person name="Chen J."/>
            <person name="Liu G."/>
            <person name="Yu Y."/>
            <person name="Song L."/>
            <person name="Wang X."/>
            <person name="Qu X."/>
        </authorList>
    </citation>
    <scope>NUCLEOTIDE SEQUENCE [LARGE SCALE GENOMIC DNA]</scope>
    <source>
        <strain evidence="2 3">170</strain>
    </source>
</reference>
<accession>M4RUQ7</accession>
<evidence type="ECO:0000256" key="1">
    <source>
        <dbReference type="ARBA" id="ARBA00023002"/>
    </source>
</evidence>
<proteinExistence type="predicted"/>
<dbReference type="STRING" id="1129794.C427_0097"/>
<evidence type="ECO:0000313" key="3">
    <source>
        <dbReference type="Proteomes" id="UP000011864"/>
    </source>
</evidence>
<dbReference type="Proteomes" id="UP000011864">
    <property type="component" value="Chromosome"/>
</dbReference>
<gene>
    <name evidence="2" type="ORF">C427_0097</name>
</gene>
<name>M4RUQ7_9ALTE</name>
<dbReference type="InterPro" id="IPR011032">
    <property type="entry name" value="GroES-like_sf"/>
</dbReference>